<evidence type="ECO:0000313" key="2">
    <source>
        <dbReference type="Proteomes" id="UP001628091"/>
    </source>
</evidence>
<proteinExistence type="predicted"/>
<reference evidence="1 2" key="1">
    <citation type="submission" date="2024-10" db="EMBL/GenBank/DDBJ databases">
        <title>Isolation, draft genome sequencing and identification of Phyllobacterium sp. NSA23, isolated from leaf soil.</title>
        <authorList>
            <person name="Akita H."/>
        </authorList>
    </citation>
    <scope>NUCLEOTIDE SEQUENCE [LARGE SCALE GENOMIC DNA]</scope>
    <source>
        <strain evidence="1 2">NSA23</strain>
    </source>
</reference>
<sequence length="91" mass="9927">MVATITRNVPIDMANRVARMRPRFKTIASDIICPPPYPLPAGGEREASTLSLLPSPRVRGEGAGRRMRGIPGLKSVGLNAATAYFFETWKT</sequence>
<keyword evidence="2" id="KW-1185">Reference proteome</keyword>
<dbReference type="EMBL" id="BAAFZP010000001">
    <property type="protein sequence ID" value="GAB1581881.1"/>
    <property type="molecule type" value="Genomic_DNA"/>
</dbReference>
<organism evidence="1 2">
    <name type="scientific">Phyllobacterium phragmitis</name>
    <dbReference type="NCBI Taxonomy" id="2670329"/>
    <lineage>
        <taxon>Bacteria</taxon>
        <taxon>Pseudomonadati</taxon>
        <taxon>Pseudomonadota</taxon>
        <taxon>Alphaproteobacteria</taxon>
        <taxon>Hyphomicrobiales</taxon>
        <taxon>Phyllobacteriaceae</taxon>
        <taxon>Phyllobacterium</taxon>
    </lineage>
</organism>
<comment type="caution">
    <text evidence="1">The sequence shown here is derived from an EMBL/GenBank/DDBJ whole genome shotgun (WGS) entry which is preliminary data.</text>
</comment>
<accession>A0ABQ0GYY6</accession>
<protein>
    <submittedName>
        <fullName evidence="1">Uncharacterized protein</fullName>
    </submittedName>
</protein>
<evidence type="ECO:0000313" key="1">
    <source>
        <dbReference type="EMBL" id="GAB1581881.1"/>
    </source>
</evidence>
<gene>
    <name evidence="1" type="ORF">PPNSA23_18240</name>
</gene>
<dbReference type="Proteomes" id="UP001628091">
    <property type="component" value="Unassembled WGS sequence"/>
</dbReference>
<name>A0ABQ0GYY6_9HYPH</name>